<organism evidence="1">
    <name type="scientific">Myoviridae sp. ctCpP1</name>
    <dbReference type="NCBI Taxonomy" id="2825054"/>
    <lineage>
        <taxon>Viruses</taxon>
        <taxon>Duplodnaviria</taxon>
        <taxon>Heunggongvirae</taxon>
        <taxon>Uroviricota</taxon>
        <taxon>Caudoviricetes</taxon>
    </lineage>
</organism>
<sequence length="89" mass="10151">METAQYLNTIINLILQQPKIGTILDEDGIEPEITYGRIGIKDYDAFINLYSLLNNIKGVETTTINEVDNGIGLDFTVTAPITIYFFYWR</sequence>
<name>A0A8S5V7L2_9CAUD</name>
<protein>
    <submittedName>
        <fullName evidence="1">Uncharacterized protein</fullName>
    </submittedName>
</protein>
<reference evidence="1" key="1">
    <citation type="journal article" date="2021" name="Proc. Natl. Acad. Sci. U.S.A.">
        <title>A Catalog of Tens of Thousands of Viruses from Human Metagenomes Reveals Hidden Associations with Chronic Diseases.</title>
        <authorList>
            <person name="Tisza M.J."/>
            <person name="Buck C.B."/>
        </authorList>
    </citation>
    <scope>NUCLEOTIDE SEQUENCE</scope>
    <source>
        <strain evidence="1">CtCpP1</strain>
    </source>
</reference>
<accession>A0A8S5V7L2</accession>
<dbReference type="EMBL" id="BK016213">
    <property type="protein sequence ID" value="DAG02693.1"/>
    <property type="molecule type" value="Genomic_DNA"/>
</dbReference>
<evidence type="ECO:0000313" key="1">
    <source>
        <dbReference type="EMBL" id="DAG02693.1"/>
    </source>
</evidence>
<proteinExistence type="predicted"/>